<dbReference type="RefSeq" id="WP_123807861.1">
    <property type="nucleotide sequence ID" value="NZ_RKRK01000003.1"/>
</dbReference>
<dbReference type="EMBL" id="RKRK01000003">
    <property type="protein sequence ID" value="RPF56483.1"/>
    <property type="molecule type" value="Genomic_DNA"/>
</dbReference>
<evidence type="ECO:0000313" key="6">
    <source>
        <dbReference type="EMBL" id="RPF56483.1"/>
    </source>
</evidence>
<dbReference type="FunFam" id="3.40.605.10:FF:000007">
    <property type="entry name" value="NAD/NADP-dependent betaine aldehyde dehydrogenase"/>
    <property type="match status" value="1"/>
</dbReference>
<protein>
    <submittedName>
        <fullName evidence="6">Aldehyde dehydrogenase (NAD+)</fullName>
    </submittedName>
</protein>
<dbReference type="InterPro" id="IPR029510">
    <property type="entry name" value="Ald_DH_CS_GLU"/>
</dbReference>
<organism evidence="6 7">
    <name type="scientific">Abyssicoccus albus</name>
    <dbReference type="NCBI Taxonomy" id="1817405"/>
    <lineage>
        <taxon>Bacteria</taxon>
        <taxon>Bacillati</taxon>
        <taxon>Bacillota</taxon>
        <taxon>Bacilli</taxon>
        <taxon>Bacillales</taxon>
        <taxon>Abyssicoccaceae</taxon>
    </lineage>
</organism>
<dbReference type="Proteomes" id="UP000277108">
    <property type="component" value="Unassembled WGS sequence"/>
</dbReference>
<dbReference type="FunFam" id="3.40.605.10:FF:000026">
    <property type="entry name" value="Aldehyde dehydrogenase, putative"/>
    <property type="match status" value="1"/>
</dbReference>
<dbReference type="SUPFAM" id="SSF53720">
    <property type="entry name" value="ALDH-like"/>
    <property type="match status" value="1"/>
</dbReference>
<gene>
    <name evidence="6" type="ORF">EDD62_1119</name>
</gene>
<sequence>MYNNTKHYINGEWLDGISQETVDVINPATEEVFGQVGRGTKEDVDRAVEAAKEAFIEYRTWSVDDRVELLDRIIDGYEARKEDIIETIRLELGSPVTKAEEVHWQAGMNHFVAARDALKSFQFDERRGNHLVTKEPIGVVGLITPWNFPTNQTSLKIGAALAAGCTMVLKPALNTPMAAIILAEIIDAAGAPKGVFNLVNGKGSEVGDAISTHKDVTMVSFTGSGVTGSKIMENCAKDFKKVSLELGGKSAYVILEDADLKASAQRAVRNVMNNSGQVCSAGTRTLVPSSVYDAFVEEVLTEIDSVVVGDTKDESVEMGPLVSLDQYETVQQYIQKGIDEGAELIAGGLGKPEGLEKGYYAKPTVFSKVDNQMAIAQEEIFGPVMSLIAYDDVEEAIEIANDSVYGLAGYVEGSDLEQKRYVARSIRTGVVMIDGVPRDPMLPFGGYKQSGIGREWGDYGIEEYLEVKSITAYYDGE</sequence>
<dbReference type="CDD" id="cd07138">
    <property type="entry name" value="ALDH_CddD_SSP0762"/>
    <property type="match status" value="1"/>
</dbReference>
<comment type="caution">
    <text evidence="6">The sequence shown here is derived from an EMBL/GenBank/DDBJ whole genome shotgun (WGS) entry which is preliminary data.</text>
</comment>
<evidence type="ECO:0000259" key="5">
    <source>
        <dbReference type="Pfam" id="PF00171"/>
    </source>
</evidence>
<feature type="active site" evidence="3">
    <location>
        <position position="245"/>
    </location>
</feature>
<dbReference type="PROSITE" id="PS00687">
    <property type="entry name" value="ALDEHYDE_DEHYDR_GLU"/>
    <property type="match status" value="1"/>
</dbReference>
<evidence type="ECO:0000313" key="7">
    <source>
        <dbReference type="Proteomes" id="UP000277108"/>
    </source>
</evidence>
<dbReference type="InterPro" id="IPR016162">
    <property type="entry name" value="Ald_DH_N"/>
</dbReference>
<dbReference type="PANTHER" id="PTHR42804:SF1">
    <property type="entry name" value="ALDEHYDE DEHYDROGENASE-RELATED"/>
    <property type="match status" value="1"/>
</dbReference>
<keyword evidence="7" id="KW-1185">Reference proteome</keyword>
<dbReference type="PANTHER" id="PTHR42804">
    <property type="entry name" value="ALDEHYDE DEHYDROGENASE"/>
    <property type="match status" value="1"/>
</dbReference>
<dbReference type="AlphaFoldDB" id="A0A3N5BG43"/>
<feature type="domain" description="Aldehyde dehydrogenase" evidence="5">
    <location>
        <begin position="13"/>
        <end position="470"/>
    </location>
</feature>
<keyword evidence="2 4" id="KW-0560">Oxidoreductase</keyword>
<dbReference type="Pfam" id="PF00171">
    <property type="entry name" value="Aldedh"/>
    <property type="match status" value="1"/>
</dbReference>
<evidence type="ECO:0000256" key="1">
    <source>
        <dbReference type="ARBA" id="ARBA00009986"/>
    </source>
</evidence>
<dbReference type="InterPro" id="IPR016161">
    <property type="entry name" value="Ald_DH/histidinol_DH"/>
</dbReference>
<dbReference type="InterPro" id="IPR015590">
    <property type="entry name" value="Aldehyde_DH_dom"/>
</dbReference>
<dbReference type="OrthoDB" id="9762913at2"/>
<evidence type="ECO:0000256" key="2">
    <source>
        <dbReference type="ARBA" id="ARBA00023002"/>
    </source>
</evidence>
<accession>A0A3N5BG43</accession>
<dbReference type="GO" id="GO:0016620">
    <property type="term" value="F:oxidoreductase activity, acting on the aldehyde or oxo group of donors, NAD or NADP as acceptor"/>
    <property type="evidence" value="ECO:0007669"/>
    <property type="project" value="InterPro"/>
</dbReference>
<evidence type="ECO:0000256" key="3">
    <source>
        <dbReference type="PROSITE-ProRule" id="PRU10007"/>
    </source>
</evidence>
<comment type="similarity">
    <text evidence="1 4">Belongs to the aldehyde dehydrogenase family.</text>
</comment>
<dbReference type="Gene3D" id="3.40.605.10">
    <property type="entry name" value="Aldehyde Dehydrogenase, Chain A, domain 1"/>
    <property type="match status" value="1"/>
</dbReference>
<dbReference type="FunFam" id="3.40.309.10:FF:000012">
    <property type="entry name" value="Betaine aldehyde dehydrogenase"/>
    <property type="match status" value="1"/>
</dbReference>
<reference evidence="6 7" key="1">
    <citation type="submission" date="2018-11" db="EMBL/GenBank/DDBJ databases">
        <title>Genomic Encyclopedia of Type Strains, Phase IV (KMG-IV): sequencing the most valuable type-strain genomes for metagenomic binning, comparative biology and taxonomic classification.</title>
        <authorList>
            <person name="Goeker M."/>
        </authorList>
    </citation>
    <scope>NUCLEOTIDE SEQUENCE [LARGE SCALE GENOMIC DNA]</scope>
    <source>
        <strain evidence="6 7">DSM 29158</strain>
    </source>
</reference>
<evidence type="ECO:0000256" key="4">
    <source>
        <dbReference type="RuleBase" id="RU003345"/>
    </source>
</evidence>
<dbReference type="Gene3D" id="3.40.309.10">
    <property type="entry name" value="Aldehyde Dehydrogenase, Chain A, domain 2"/>
    <property type="match status" value="1"/>
</dbReference>
<name>A0A3N5BG43_9BACL</name>
<proteinExistence type="inferred from homology"/>
<dbReference type="InterPro" id="IPR016163">
    <property type="entry name" value="Ald_DH_C"/>
</dbReference>